<dbReference type="InterPro" id="IPR033905">
    <property type="entry name" value="Secretory_peroxidase"/>
</dbReference>
<evidence type="ECO:0000313" key="15">
    <source>
        <dbReference type="EMBL" id="KAJ7976984.1"/>
    </source>
</evidence>
<feature type="site" description="Transition state stabilizer" evidence="11">
    <location>
        <position position="62"/>
    </location>
</feature>
<evidence type="ECO:0000256" key="2">
    <source>
        <dbReference type="ARBA" id="ARBA00012313"/>
    </source>
</evidence>
<dbReference type="GO" id="GO:0005576">
    <property type="term" value="C:extracellular region"/>
    <property type="evidence" value="ECO:0007669"/>
    <property type="project" value="UniProtKB-SubCell"/>
</dbReference>
<evidence type="ECO:0000256" key="13">
    <source>
        <dbReference type="RuleBase" id="RU362060"/>
    </source>
</evidence>
<dbReference type="Gene3D" id="1.10.420.10">
    <property type="entry name" value="Peroxidase, domain 2"/>
    <property type="match status" value="1"/>
</dbReference>
<reference evidence="15" key="1">
    <citation type="journal article" date="2023" name="Science">
        <title>Elucidation of the pathway for biosynthesis of saponin adjuvants from the soapbark tree.</title>
        <authorList>
            <person name="Reed J."/>
            <person name="Orme A."/>
            <person name="El-Demerdash A."/>
            <person name="Owen C."/>
            <person name="Martin L.B.B."/>
            <person name="Misra R.C."/>
            <person name="Kikuchi S."/>
            <person name="Rejzek M."/>
            <person name="Martin A.C."/>
            <person name="Harkess A."/>
            <person name="Leebens-Mack J."/>
            <person name="Louveau T."/>
            <person name="Stephenson M.J."/>
            <person name="Osbourn A."/>
        </authorList>
    </citation>
    <scope>NUCLEOTIDE SEQUENCE</scope>
    <source>
        <strain evidence="15">S10</strain>
    </source>
</reference>
<feature type="binding site" evidence="10">
    <location>
        <position position="241"/>
    </location>
    <ligand>
        <name>Ca(2+)</name>
        <dbReference type="ChEBI" id="CHEBI:29108"/>
        <label>2</label>
    </ligand>
</feature>
<feature type="disulfide bond" evidence="12">
    <location>
        <begin position="112"/>
        <end position="314"/>
    </location>
</feature>
<dbReference type="PRINTS" id="PR00458">
    <property type="entry name" value="PEROXIDASE"/>
</dbReference>
<dbReference type="InterPro" id="IPR002016">
    <property type="entry name" value="Haem_peroxidase"/>
</dbReference>
<dbReference type="CDD" id="cd00693">
    <property type="entry name" value="secretory_peroxidase"/>
    <property type="match status" value="1"/>
</dbReference>
<dbReference type="PRINTS" id="PR00461">
    <property type="entry name" value="PLPEROXIDASE"/>
</dbReference>
<evidence type="ECO:0000256" key="9">
    <source>
        <dbReference type="PIRSR" id="PIRSR600823-1"/>
    </source>
</evidence>
<evidence type="ECO:0000256" key="12">
    <source>
        <dbReference type="PIRSR" id="PIRSR600823-5"/>
    </source>
</evidence>
<dbReference type="PANTHER" id="PTHR31517">
    <property type="match status" value="1"/>
</dbReference>
<dbReference type="EC" id="1.11.1.7" evidence="2 13"/>
<evidence type="ECO:0000256" key="8">
    <source>
        <dbReference type="ARBA" id="ARBA00023157"/>
    </source>
</evidence>
<feature type="disulfide bond" evidence="12">
    <location>
        <begin position="192"/>
        <end position="219"/>
    </location>
</feature>
<dbReference type="KEGG" id="qsa:O6P43_006684"/>
<keyword evidence="7 10" id="KW-0408">Iron</keyword>
<feature type="chain" id="PRO_5041773321" description="Peroxidase" evidence="13">
    <location>
        <begin position="23"/>
        <end position="319"/>
    </location>
</feature>
<evidence type="ECO:0000256" key="3">
    <source>
        <dbReference type="ARBA" id="ARBA00022559"/>
    </source>
</evidence>
<evidence type="ECO:0000256" key="6">
    <source>
        <dbReference type="ARBA" id="ARBA00023002"/>
    </source>
</evidence>
<feature type="binding site" evidence="10">
    <location>
        <position position="74"/>
    </location>
    <ligand>
        <name>Ca(2+)</name>
        <dbReference type="ChEBI" id="CHEBI:29108"/>
        <label>1</label>
    </ligand>
</feature>
<feature type="binding site" evidence="10">
    <location>
        <position position="246"/>
    </location>
    <ligand>
        <name>Ca(2+)</name>
        <dbReference type="ChEBI" id="CHEBI:29108"/>
        <label>2</label>
    </ligand>
</feature>
<comment type="function">
    <text evidence="13">Removal of H(2)O(2), oxidation of toxic reductants, biosynthesis and degradation of lignin, suberization, auxin catabolism, response to environmental stresses such as wounding, pathogen attack and oxidative stress.</text>
</comment>
<comment type="subcellular location">
    <subcellularLocation>
        <location evidence="13">Secreted</location>
    </subcellularLocation>
</comment>
<feature type="binding site" description="axial binding residue" evidence="10">
    <location>
        <position position="184"/>
    </location>
    <ligand>
        <name>heme b</name>
        <dbReference type="ChEBI" id="CHEBI:60344"/>
    </ligand>
    <ligandPart>
        <name>Fe</name>
        <dbReference type="ChEBI" id="CHEBI:18248"/>
    </ligandPart>
</feature>
<dbReference type="PROSITE" id="PS50873">
    <property type="entry name" value="PEROXIDASE_4"/>
    <property type="match status" value="1"/>
</dbReference>
<evidence type="ECO:0000256" key="5">
    <source>
        <dbReference type="ARBA" id="ARBA00022723"/>
    </source>
</evidence>
<evidence type="ECO:0000256" key="4">
    <source>
        <dbReference type="ARBA" id="ARBA00022617"/>
    </source>
</evidence>
<feature type="disulfide bond" evidence="12">
    <location>
        <begin position="68"/>
        <end position="73"/>
    </location>
</feature>
<dbReference type="InterPro" id="IPR000823">
    <property type="entry name" value="Peroxidase_pln"/>
</dbReference>
<comment type="similarity">
    <text evidence="13">Belongs to the peroxidase family. Classical plant (class III) peroxidase subfamily.</text>
</comment>
<dbReference type="GO" id="GO:0140825">
    <property type="term" value="F:lactoperoxidase activity"/>
    <property type="evidence" value="ECO:0007669"/>
    <property type="project" value="UniProtKB-EC"/>
</dbReference>
<evidence type="ECO:0000256" key="7">
    <source>
        <dbReference type="ARBA" id="ARBA00023004"/>
    </source>
</evidence>
<dbReference type="GO" id="GO:0006979">
    <property type="term" value="P:response to oxidative stress"/>
    <property type="evidence" value="ECO:0007669"/>
    <property type="project" value="UniProtKB-UniRule"/>
</dbReference>
<keyword evidence="10 13" id="KW-0106">Calcium</keyword>
<dbReference type="Proteomes" id="UP001163823">
    <property type="component" value="Chromosome 3"/>
</dbReference>
<dbReference type="GO" id="GO:0042744">
    <property type="term" value="P:hydrogen peroxide catabolic process"/>
    <property type="evidence" value="ECO:0007669"/>
    <property type="project" value="UniProtKB-KW"/>
</dbReference>
<keyword evidence="13" id="KW-0376">Hydrogen peroxide</keyword>
<keyword evidence="4 13" id="KW-0349">Heme</keyword>
<organism evidence="15 16">
    <name type="scientific">Quillaja saponaria</name>
    <name type="common">Soap bark tree</name>
    <dbReference type="NCBI Taxonomy" id="32244"/>
    <lineage>
        <taxon>Eukaryota</taxon>
        <taxon>Viridiplantae</taxon>
        <taxon>Streptophyta</taxon>
        <taxon>Embryophyta</taxon>
        <taxon>Tracheophyta</taxon>
        <taxon>Spermatophyta</taxon>
        <taxon>Magnoliopsida</taxon>
        <taxon>eudicotyledons</taxon>
        <taxon>Gunneridae</taxon>
        <taxon>Pentapetalae</taxon>
        <taxon>rosids</taxon>
        <taxon>fabids</taxon>
        <taxon>Fabales</taxon>
        <taxon>Quillajaceae</taxon>
        <taxon>Quillaja</taxon>
    </lineage>
</organism>
<comment type="caution">
    <text evidence="15">The sequence shown here is derived from an EMBL/GenBank/DDBJ whole genome shotgun (WGS) entry which is preliminary data.</text>
</comment>
<keyword evidence="16" id="KW-1185">Reference proteome</keyword>
<keyword evidence="13" id="KW-0732">Signal</keyword>
<keyword evidence="3 13" id="KW-0575">Peroxidase</keyword>
<keyword evidence="13" id="KW-0964">Secreted</keyword>
<feature type="disulfide bond" evidence="12">
    <location>
        <begin position="35"/>
        <end position="106"/>
    </location>
</feature>
<keyword evidence="6 13" id="KW-0560">Oxidoreductase</keyword>
<dbReference type="PANTHER" id="PTHR31517:SF80">
    <property type="entry name" value="PEROXIDASE"/>
    <property type="match status" value="1"/>
</dbReference>
<evidence type="ECO:0000256" key="11">
    <source>
        <dbReference type="PIRSR" id="PIRSR600823-4"/>
    </source>
</evidence>
<dbReference type="Gene3D" id="1.10.520.10">
    <property type="match status" value="1"/>
</dbReference>
<proteinExistence type="inferred from homology"/>
<comment type="cofactor">
    <cofactor evidence="10 13">
        <name>heme b</name>
        <dbReference type="ChEBI" id="CHEBI:60344"/>
    </cofactor>
    <text evidence="10 13">Binds 1 heme b (iron(II)-protoporphyrin IX) group per subunit.</text>
</comment>
<gene>
    <name evidence="15" type="ORF">O6P43_006684</name>
</gene>
<accession>A0AAD7Q8Q1</accession>
<evidence type="ECO:0000313" key="16">
    <source>
        <dbReference type="Proteomes" id="UP001163823"/>
    </source>
</evidence>
<dbReference type="AlphaFoldDB" id="A0AAD7Q8Q1"/>
<feature type="binding site" evidence="10">
    <location>
        <position position="67"/>
    </location>
    <ligand>
        <name>Ca(2+)</name>
        <dbReference type="ChEBI" id="CHEBI:29108"/>
        <label>1</label>
    </ligand>
</feature>
<feature type="binding site" evidence="10">
    <location>
        <position position="70"/>
    </location>
    <ligand>
        <name>Ca(2+)</name>
        <dbReference type="ChEBI" id="CHEBI:29108"/>
        <label>1</label>
    </ligand>
</feature>
<dbReference type="GO" id="GO:0020037">
    <property type="term" value="F:heme binding"/>
    <property type="evidence" value="ECO:0007669"/>
    <property type="project" value="UniProtKB-UniRule"/>
</dbReference>
<dbReference type="Pfam" id="PF00141">
    <property type="entry name" value="peroxidase"/>
    <property type="match status" value="1"/>
</dbReference>
<dbReference type="SUPFAM" id="SSF48113">
    <property type="entry name" value="Heme-dependent peroxidases"/>
    <property type="match status" value="1"/>
</dbReference>
<feature type="domain" description="Plant heme peroxidase family profile" evidence="14">
    <location>
        <begin position="25"/>
        <end position="318"/>
    </location>
</feature>
<comment type="catalytic activity">
    <reaction evidence="1 13">
        <text>2 a phenolic donor + H2O2 = 2 a phenolic radical donor + 2 H2O</text>
        <dbReference type="Rhea" id="RHEA:56136"/>
        <dbReference type="ChEBI" id="CHEBI:15377"/>
        <dbReference type="ChEBI" id="CHEBI:16240"/>
        <dbReference type="ChEBI" id="CHEBI:139520"/>
        <dbReference type="ChEBI" id="CHEBI:139521"/>
        <dbReference type="EC" id="1.11.1.7"/>
    </reaction>
</comment>
<sequence length="319" mass="35651">MAATNFSFLILLLPFLFPFNLGTSELELNFYSKSCPRAEHIIKQQVAHLYNTHGNLGVQWIRNLFHDCLVKSCDASILLDTAIKGSSGLSNYTYIDTIKAALEEECPLTVSCADILALSAREAVVMLGGQRTAMKTGRRDNKQSSPADVEPLIAPHNDTIPLVLSRFQPHGIGADIVVGLLGGHSISKVHHCINLADRLYPTVDPTLDPEYAKYLKTRCPNPNPKPTDVFHHSYARSEHETLMVLDNTYYKKVLKRKGLLTVDEQLGSDPRTLPYVKKMAADNKYFHQQFSKGILMLSEINPLTGDQGEIRKNCRFVNK</sequence>
<feature type="binding site" evidence="10">
    <location>
        <position position="76"/>
    </location>
    <ligand>
        <name>Ca(2+)</name>
        <dbReference type="ChEBI" id="CHEBI:29108"/>
        <label>1</label>
    </ligand>
</feature>
<dbReference type="GO" id="GO:0046872">
    <property type="term" value="F:metal ion binding"/>
    <property type="evidence" value="ECO:0007669"/>
    <property type="project" value="UniProtKB-UniRule"/>
</dbReference>
<keyword evidence="8 12" id="KW-1015">Disulfide bond</keyword>
<feature type="active site" description="Proton acceptor" evidence="9">
    <location>
        <position position="66"/>
    </location>
</feature>
<dbReference type="InterPro" id="IPR010255">
    <property type="entry name" value="Haem_peroxidase_sf"/>
</dbReference>
<evidence type="ECO:0000256" key="1">
    <source>
        <dbReference type="ARBA" id="ARBA00000189"/>
    </source>
</evidence>
<dbReference type="EMBL" id="JARAOO010000003">
    <property type="protein sequence ID" value="KAJ7976984.1"/>
    <property type="molecule type" value="Genomic_DNA"/>
</dbReference>
<comment type="cofactor">
    <cofactor evidence="10 13">
        <name>Ca(2+)</name>
        <dbReference type="ChEBI" id="CHEBI:29108"/>
    </cofactor>
    <text evidence="10 13">Binds 2 calcium ions per subunit.</text>
</comment>
<evidence type="ECO:0000256" key="10">
    <source>
        <dbReference type="PIRSR" id="PIRSR600823-3"/>
    </source>
</evidence>
<feature type="signal peptide" evidence="13">
    <location>
        <begin position="1"/>
        <end position="22"/>
    </location>
</feature>
<name>A0AAD7Q8Q1_QUISA</name>
<keyword evidence="5 10" id="KW-0479">Metal-binding</keyword>
<protein>
    <recommendedName>
        <fullName evidence="2 13">Peroxidase</fullName>
        <ecNumber evidence="2 13">1.11.1.7</ecNumber>
    </recommendedName>
</protein>
<evidence type="ECO:0000259" key="14">
    <source>
        <dbReference type="PROSITE" id="PS50873"/>
    </source>
</evidence>